<keyword evidence="8" id="KW-1185">Reference proteome</keyword>
<dbReference type="InterPro" id="IPR051694">
    <property type="entry name" value="Immunoregulatory_rcpt-like"/>
</dbReference>
<feature type="compositionally biased region" description="Polar residues" evidence="5">
    <location>
        <begin position="256"/>
        <end position="269"/>
    </location>
</feature>
<keyword evidence="3 6" id="KW-1133">Transmembrane helix</keyword>
<gene>
    <name evidence="7" type="ORF">FA15DRAFT_730111</name>
</gene>
<dbReference type="Proteomes" id="UP000307440">
    <property type="component" value="Unassembled WGS sequence"/>
</dbReference>
<evidence type="ECO:0000256" key="5">
    <source>
        <dbReference type="SAM" id="MobiDB-lite"/>
    </source>
</evidence>
<evidence type="ECO:0000256" key="6">
    <source>
        <dbReference type="SAM" id="Phobius"/>
    </source>
</evidence>
<keyword evidence="4 6" id="KW-0472">Membrane</keyword>
<proteinExistence type="predicted"/>
<feature type="compositionally biased region" description="Pro residues" evidence="5">
    <location>
        <begin position="80"/>
        <end position="93"/>
    </location>
</feature>
<evidence type="ECO:0000256" key="3">
    <source>
        <dbReference type="ARBA" id="ARBA00022989"/>
    </source>
</evidence>
<comment type="subcellular location">
    <subcellularLocation>
        <location evidence="1">Membrane</location>
        <topology evidence="1">Single-pass membrane protein</topology>
    </subcellularLocation>
</comment>
<feature type="region of interest" description="Disordered" evidence="5">
    <location>
        <begin position="65"/>
        <end position="109"/>
    </location>
</feature>
<reference evidence="7 8" key="1">
    <citation type="journal article" date="2019" name="Nat. Ecol. Evol.">
        <title>Megaphylogeny resolves global patterns of mushroom evolution.</title>
        <authorList>
            <person name="Varga T."/>
            <person name="Krizsan K."/>
            <person name="Foldi C."/>
            <person name="Dima B."/>
            <person name="Sanchez-Garcia M."/>
            <person name="Sanchez-Ramirez S."/>
            <person name="Szollosi G.J."/>
            <person name="Szarkandi J.G."/>
            <person name="Papp V."/>
            <person name="Albert L."/>
            <person name="Andreopoulos W."/>
            <person name="Angelini C."/>
            <person name="Antonin V."/>
            <person name="Barry K.W."/>
            <person name="Bougher N.L."/>
            <person name="Buchanan P."/>
            <person name="Buyck B."/>
            <person name="Bense V."/>
            <person name="Catcheside P."/>
            <person name="Chovatia M."/>
            <person name="Cooper J."/>
            <person name="Damon W."/>
            <person name="Desjardin D."/>
            <person name="Finy P."/>
            <person name="Geml J."/>
            <person name="Haridas S."/>
            <person name="Hughes K."/>
            <person name="Justo A."/>
            <person name="Karasinski D."/>
            <person name="Kautmanova I."/>
            <person name="Kiss B."/>
            <person name="Kocsube S."/>
            <person name="Kotiranta H."/>
            <person name="LaButti K.M."/>
            <person name="Lechner B.E."/>
            <person name="Liimatainen K."/>
            <person name="Lipzen A."/>
            <person name="Lukacs Z."/>
            <person name="Mihaltcheva S."/>
            <person name="Morgado L.N."/>
            <person name="Niskanen T."/>
            <person name="Noordeloos M.E."/>
            <person name="Ohm R.A."/>
            <person name="Ortiz-Santana B."/>
            <person name="Ovrebo C."/>
            <person name="Racz N."/>
            <person name="Riley R."/>
            <person name="Savchenko A."/>
            <person name="Shiryaev A."/>
            <person name="Soop K."/>
            <person name="Spirin V."/>
            <person name="Szebenyi C."/>
            <person name="Tomsovsky M."/>
            <person name="Tulloss R.E."/>
            <person name="Uehling J."/>
            <person name="Grigoriev I.V."/>
            <person name="Vagvolgyi C."/>
            <person name="Papp T."/>
            <person name="Martin F.M."/>
            <person name="Miettinen O."/>
            <person name="Hibbett D.S."/>
            <person name="Nagy L.G."/>
        </authorList>
    </citation>
    <scope>NUCLEOTIDE SEQUENCE [LARGE SCALE GENOMIC DNA]</scope>
    <source>
        <strain evidence="7 8">CBS 121175</strain>
    </source>
</reference>
<dbReference type="PANTHER" id="PTHR15549">
    <property type="entry name" value="PAIRED IMMUNOGLOBULIN-LIKE TYPE 2 RECEPTOR"/>
    <property type="match status" value="1"/>
</dbReference>
<accession>A0A5C3KET1</accession>
<feature type="region of interest" description="Disordered" evidence="5">
    <location>
        <begin position="323"/>
        <end position="352"/>
    </location>
</feature>
<dbReference type="AlphaFoldDB" id="A0A5C3KET1"/>
<organism evidence="7 8">
    <name type="scientific">Coprinopsis marcescibilis</name>
    <name type="common">Agaric fungus</name>
    <name type="synonym">Psathyrella marcescibilis</name>
    <dbReference type="NCBI Taxonomy" id="230819"/>
    <lineage>
        <taxon>Eukaryota</taxon>
        <taxon>Fungi</taxon>
        <taxon>Dikarya</taxon>
        <taxon>Basidiomycota</taxon>
        <taxon>Agaricomycotina</taxon>
        <taxon>Agaricomycetes</taxon>
        <taxon>Agaricomycetidae</taxon>
        <taxon>Agaricales</taxon>
        <taxon>Agaricineae</taxon>
        <taxon>Psathyrellaceae</taxon>
        <taxon>Coprinopsis</taxon>
    </lineage>
</organism>
<dbReference type="GO" id="GO:0016020">
    <property type="term" value="C:membrane"/>
    <property type="evidence" value="ECO:0007669"/>
    <property type="project" value="UniProtKB-SubCell"/>
</dbReference>
<evidence type="ECO:0000256" key="1">
    <source>
        <dbReference type="ARBA" id="ARBA00004167"/>
    </source>
</evidence>
<feature type="transmembrane region" description="Helical" evidence="6">
    <location>
        <begin position="156"/>
        <end position="178"/>
    </location>
</feature>
<dbReference type="GO" id="GO:0071944">
    <property type="term" value="C:cell periphery"/>
    <property type="evidence" value="ECO:0007669"/>
    <property type="project" value="UniProtKB-ARBA"/>
</dbReference>
<feature type="compositionally biased region" description="Polar residues" evidence="5">
    <location>
        <begin position="343"/>
        <end position="352"/>
    </location>
</feature>
<evidence type="ECO:0000256" key="2">
    <source>
        <dbReference type="ARBA" id="ARBA00022692"/>
    </source>
</evidence>
<feature type="compositionally biased region" description="Low complexity" evidence="5">
    <location>
        <begin position="65"/>
        <end position="79"/>
    </location>
</feature>
<evidence type="ECO:0000256" key="4">
    <source>
        <dbReference type="ARBA" id="ARBA00023136"/>
    </source>
</evidence>
<protein>
    <submittedName>
        <fullName evidence="7">Uncharacterized protein</fullName>
    </submittedName>
</protein>
<feature type="region of interest" description="Disordered" evidence="5">
    <location>
        <begin position="247"/>
        <end position="305"/>
    </location>
</feature>
<name>A0A5C3KET1_COPMA</name>
<keyword evidence="2 6" id="KW-0812">Transmembrane</keyword>
<evidence type="ECO:0000313" key="7">
    <source>
        <dbReference type="EMBL" id="TFK18394.1"/>
    </source>
</evidence>
<evidence type="ECO:0000313" key="8">
    <source>
        <dbReference type="Proteomes" id="UP000307440"/>
    </source>
</evidence>
<sequence length="352" mass="37288">MMIWRWKRQRSAFVALSISYATTKSQFTNSEPSSTSSGSGLTTTLDSTSEEFVFITSLTELALLSDPPRPSRSASSSPSQPIPASTPPPPPPLTDGDTDSPSSAPSLPPQVPNAFNFFTTIVRSPNGTTTSIIIILDTATPNNGRPSSKPLPVGPIVGSSIAALVLLQILILVFFFAWRRRKRGSASASALALFPLLPPPASEDGGFVGLARVLGVRRRSIFKDSSGRSSDYAGPCPALPIRKEYTQRTGDPENEAMTSAPAQEGNTVPNKFPANSGIGSTPRSTGHPDGAEEDGNEEVITSLPEMQERIRSLQQQLGVALLRARESRPASVSTSAEEPPPMYSSSLGSPVV</sequence>
<dbReference type="EMBL" id="ML210405">
    <property type="protein sequence ID" value="TFK18394.1"/>
    <property type="molecule type" value="Genomic_DNA"/>
</dbReference>